<accession>A0A8S5LRF5</accession>
<protein>
    <recommendedName>
        <fullName evidence="3">Zincin superfamily protease</fullName>
    </recommendedName>
</protein>
<sequence length="116" mass="14624">MRLIYNRFIPFKGYKAMNLFGIVFVRKGAKFDAYDYNHEKIHLKQMQEMLWIFYYLWYAIEYLIIMFFAKWNKQSERYHDVSFEEEAHNNDHNLDYTHVRKHYAWVKYVKLRSYKK</sequence>
<reference evidence="2" key="1">
    <citation type="journal article" date="2021" name="Proc. Natl. Acad. Sci. U.S.A.">
        <title>A Catalog of Tens of Thousands of Viruses from Human Metagenomes Reveals Hidden Associations with Chronic Diseases.</title>
        <authorList>
            <person name="Tisza M.J."/>
            <person name="Buck C.B."/>
        </authorList>
    </citation>
    <scope>NUCLEOTIDE SEQUENCE</scope>
    <source>
        <strain evidence="2">CtfJc17</strain>
    </source>
</reference>
<organism evidence="2">
    <name type="scientific">Myoviridae sp. ctfJc17</name>
    <dbReference type="NCBI Taxonomy" id="2827612"/>
    <lineage>
        <taxon>Viruses</taxon>
        <taxon>Duplodnaviria</taxon>
        <taxon>Heunggongvirae</taxon>
        <taxon>Uroviricota</taxon>
        <taxon>Caudoviricetes</taxon>
    </lineage>
</organism>
<dbReference type="EMBL" id="BK015898">
    <property type="protein sequence ID" value="DAD72427.1"/>
    <property type="molecule type" value="Genomic_DNA"/>
</dbReference>
<keyword evidence="1" id="KW-0472">Membrane</keyword>
<evidence type="ECO:0000256" key="1">
    <source>
        <dbReference type="SAM" id="Phobius"/>
    </source>
</evidence>
<feature type="transmembrane region" description="Helical" evidence="1">
    <location>
        <begin position="49"/>
        <end position="69"/>
    </location>
</feature>
<keyword evidence="1" id="KW-0812">Transmembrane</keyword>
<keyword evidence="1" id="KW-1133">Transmembrane helix</keyword>
<proteinExistence type="predicted"/>
<evidence type="ECO:0008006" key="3">
    <source>
        <dbReference type="Google" id="ProtNLM"/>
    </source>
</evidence>
<evidence type="ECO:0000313" key="2">
    <source>
        <dbReference type="EMBL" id="DAD72427.1"/>
    </source>
</evidence>
<name>A0A8S5LRF5_9CAUD</name>